<dbReference type="Proteomes" id="UP000646548">
    <property type="component" value="Unassembled WGS sequence"/>
</dbReference>
<proteinExistence type="predicted"/>
<name>A0A834CFK8_ORYME</name>
<dbReference type="EMBL" id="WKFB01000318">
    <property type="protein sequence ID" value="KAF6726894.1"/>
    <property type="molecule type" value="Genomic_DNA"/>
</dbReference>
<accession>A0A834CFK8</accession>
<evidence type="ECO:0000313" key="1">
    <source>
        <dbReference type="EMBL" id="KAF6726894.1"/>
    </source>
</evidence>
<protein>
    <submittedName>
        <fullName evidence="1">Uncharacterized protein</fullName>
    </submittedName>
</protein>
<evidence type="ECO:0000313" key="2">
    <source>
        <dbReference type="Proteomes" id="UP000646548"/>
    </source>
</evidence>
<reference evidence="1" key="1">
    <citation type="journal article" name="BMC Genomics">
        <title>Long-read sequencing and de novo genome assembly of marine medaka (Oryzias melastigma).</title>
        <authorList>
            <person name="Liang P."/>
            <person name="Saqib H.S.A."/>
            <person name="Ni X."/>
            <person name="Shen Y."/>
        </authorList>
    </citation>
    <scope>NUCLEOTIDE SEQUENCE</scope>
    <source>
        <strain evidence="1">Bigg-433</strain>
    </source>
</reference>
<comment type="caution">
    <text evidence="1">The sequence shown here is derived from an EMBL/GenBank/DDBJ whole genome shotgun (WGS) entry which is preliminary data.</text>
</comment>
<gene>
    <name evidence="1" type="ORF">FQA47_019074</name>
</gene>
<sequence>MVEDRDAESLIVPKETGKKYTAHQLNLPGAGPGSQRVSGGESIHRNLNEEVSKAQLLSDNEAACTPHYLHQWSQFNKAEKTCTQAWTWETQLKHAAFFHYLQRNQDDIRSGFTSITEHEKKENRLELTPFFNFLQGLWV</sequence>
<dbReference type="AlphaFoldDB" id="A0A834CFK8"/>
<organism evidence="1 2">
    <name type="scientific">Oryzias melastigma</name>
    <name type="common">Marine medaka</name>
    <dbReference type="NCBI Taxonomy" id="30732"/>
    <lineage>
        <taxon>Eukaryota</taxon>
        <taxon>Metazoa</taxon>
        <taxon>Chordata</taxon>
        <taxon>Craniata</taxon>
        <taxon>Vertebrata</taxon>
        <taxon>Euteleostomi</taxon>
        <taxon>Actinopterygii</taxon>
        <taxon>Neopterygii</taxon>
        <taxon>Teleostei</taxon>
        <taxon>Neoteleostei</taxon>
        <taxon>Acanthomorphata</taxon>
        <taxon>Ovalentaria</taxon>
        <taxon>Atherinomorphae</taxon>
        <taxon>Beloniformes</taxon>
        <taxon>Adrianichthyidae</taxon>
        <taxon>Oryziinae</taxon>
        <taxon>Oryzias</taxon>
    </lineage>
</organism>